<dbReference type="InterPro" id="IPR043136">
    <property type="entry name" value="B30.2/SPRY_sf"/>
</dbReference>
<sequence length="255" mass="27618">MLQIAVDRREADCVAILLLHKTSEKDRIEHLKLFSSSSYRDFQGMIPEVLATVKDESLSDGGLVELVEASIHQDTPEVAEMYFAAHAPGITEACLRSKNCIPPPTASTKHFYFEITVLEDSKFRMLGLSFGNDTAPAEGMPGGFEGSWGYHGKDGHLFVEGGCDFTSAAGFGPSAEYAVGDVAGVGMNLEPGDGFCTLNGKKREVGTVFEGRKFKFEKLYPCVGVDVEEEGVGLHFVVNFGGSNGHPFKYMGPFV</sequence>
<evidence type="ECO:0000259" key="1">
    <source>
        <dbReference type="PROSITE" id="PS50188"/>
    </source>
</evidence>
<accession>A0A9P9E1S4</accession>
<dbReference type="AlphaFoldDB" id="A0A9P9E1S4"/>
<keyword evidence="3" id="KW-1185">Reference proteome</keyword>
<evidence type="ECO:0000313" key="2">
    <source>
        <dbReference type="EMBL" id="KAH7129074.1"/>
    </source>
</evidence>
<protein>
    <recommendedName>
        <fullName evidence="1">B30.2/SPRY domain-containing protein</fullName>
    </recommendedName>
</protein>
<evidence type="ECO:0000313" key="3">
    <source>
        <dbReference type="Proteomes" id="UP000738349"/>
    </source>
</evidence>
<reference evidence="2" key="1">
    <citation type="journal article" date="2021" name="Nat. Commun.">
        <title>Genetic determinants of endophytism in the Arabidopsis root mycobiome.</title>
        <authorList>
            <person name="Mesny F."/>
            <person name="Miyauchi S."/>
            <person name="Thiergart T."/>
            <person name="Pickel B."/>
            <person name="Atanasova L."/>
            <person name="Karlsson M."/>
            <person name="Huettel B."/>
            <person name="Barry K.W."/>
            <person name="Haridas S."/>
            <person name="Chen C."/>
            <person name="Bauer D."/>
            <person name="Andreopoulos W."/>
            <person name="Pangilinan J."/>
            <person name="LaButti K."/>
            <person name="Riley R."/>
            <person name="Lipzen A."/>
            <person name="Clum A."/>
            <person name="Drula E."/>
            <person name="Henrissat B."/>
            <person name="Kohler A."/>
            <person name="Grigoriev I.V."/>
            <person name="Martin F.M."/>
            <person name="Hacquard S."/>
        </authorList>
    </citation>
    <scope>NUCLEOTIDE SEQUENCE</scope>
    <source>
        <strain evidence="2">MPI-CAGE-AT-0147</strain>
    </source>
</reference>
<dbReference type="EMBL" id="JAGMUV010000018">
    <property type="protein sequence ID" value="KAH7129074.1"/>
    <property type="molecule type" value="Genomic_DNA"/>
</dbReference>
<feature type="domain" description="B30.2/SPRY" evidence="1">
    <location>
        <begin position="37"/>
        <end position="245"/>
    </location>
</feature>
<dbReference type="InterPro" id="IPR003877">
    <property type="entry name" value="SPRY_dom"/>
</dbReference>
<dbReference type="InterPro" id="IPR050618">
    <property type="entry name" value="Ubq-SigPath_Reg"/>
</dbReference>
<dbReference type="OrthoDB" id="194358at2759"/>
<proteinExistence type="predicted"/>
<dbReference type="SUPFAM" id="SSF49899">
    <property type="entry name" value="Concanavalin A-like lectins/glucanases"/>
    <property type="match status" value="1"/>
</dbReference>
<dbReference type="CDD" id="cd12885">
    <property type="entry name" value="SPRY_RanBP_like"/>
    <property type="match status" value="1"/>
</dbReference>
<dbReference type="Gene3D" id="2.60.120.920">
    <property type="match status" value="1"/>
</dbReference>
<dbReference type="PANTHER" id="PTHR12864">
    <property type="entry name" value="RAN BINDING PROTEIN 9-RELATED"/>
    <property type="match status" value="1"/>
</dbReference>
<dbReference type="Pfam" id="PF00622">
    <property type="entry name" value="SPRY"/>
    <property type="match status" value="1"/>
</dbReference>
<comment type="caution">
    <text evidence="2">The sequence shown here is derived from an EMBL/GenBank/DDBJ whole genome shotgun (WGS) entry which is preliminary data.</text>
</comment>
<dbReference type="PROSITE" id="PS50188">
    <property type="entry name" value="B302_SPRY"/>
    <property type="match status" value="1"/>
</dbReference>
<organism evidence="2 3">
    <name type="scientific">Dactylonectria macrodidyma</name>
    <dbReference type="NCBI Taxonomy" id="307937"/>
    <lineage>
        <taxon>Eukaryota</taxon>
        <taxon>Fungi</taxon>
        <taxon>Dikarya</taxon>
        <taxon>Ascomycota</taxon>
        <taxon>Pezizomycotina</taxon>
        <taxon>Sordariomycetes</taxon>
        <taxon>Hypocreomycetidae</taxon>
        <taxon>Hypocreales</taxon>
        <taxon>Nectriaceae</taxon>
        <taxon>Dactylonectria</taxon>
    </lineage>
</organism>
<dbReference type="InterPro" id="IPR044736">
    <property type="entry name" value="Gid1/RanBPM/SPLA_SPRY"/>
</dbReference>
<gene>
    <name evidence="2" type="ORF">EDB81DRAFT_950813</name>
</gene>
<dbReference type="Proteomes" id="UP000738349">
    <property type="component" value="Unassembled WGS sequence"/>
</dbReference>
<dbReference type="InterPro" id="IPR013320">
    <property type="entry name" value="ConA-like_dom_sf"/>
</dbReference>
<name>A0A9P9E1S4_9HYPO</name>
<dbReference type="InterPro" id="IPR001870">
    <property type="entry name" value="B30.2/SPRY"/>
</dbReference>